<dbReference type="SMART" id="SM00448">
    <property type="entry name" value="REC"/>
    <property type="match status" value="1"/>
</dbReference>
<evidence type="ECO:0000259" key="4">
    <source>
        <dbReference type="PROSITE" id="PS50043"/>
    </source>
</evidence>
<keyword evidence="2" id="KW-0238">DNA-binding</keyword>
<dbReference type="RefSeq" id="WP_374613358.1">
    <property type="nucleotide sequence ID" value="NZ_JBHUEL010000010.1"/>
</dbReference>
<evidence type="ECO:0000313" key="6">
    <source>
        <dbReference type="EMBL" id="MFD1767285.1"/>
    </source>
</evidence>
<dbReference type="Proteomes" id="UP001597215">
    <property type="component" value="Unassembled WGS sequence"/>
</dbReference>
<protein>
    <submittedName>
        <fullName evidence="6">Response regulator</fullName>
    </submittedName>
</protein>
<dbReference type="PANTHER" id="PTHR43214:SF43">
    <property type="entry name" value="TWO-COMPONENT RESPONSE REGULATOR"/>
    <property type="match status" value="1"/>
</dbReference>
<dbReference type="Gene3D" id="3.40.50.2300">
    <property type="match status" value="1"/>
</dbReference>
<dbReference type="PROSITE" id="PS50110">
    <property type="entry name" value="RESPONSE_REGULATORY"/>
    <property type="match status" value="1"/>
</dbReference>
<dbReference type="PROSITE" id="PS00622">
    <property type="entry name" value="HTH_LUXR_1"/>
    <property type="match status" value="1"/>
</dbReference>
<dbReference type="Pfam" id="PF00072">
    <property type="entry name" value="Response_reg"/>
    <property type="match status" value="1"/>
</dbReference>
<evidence type="ECO:0000313" key="7">
    <source>
        <dbReference type="Proteomes" id="UP001597215"/>
    </source>
</evidence>
<proteinExistence type="predicted"/>
<evidence type="ECO:0000256" key="3">
    <source>
        <dbReference type="PROSITE-ProRule" id="PRU00169"/>
    </source>
</evidence>
<dbReference type="PRINTS" id="PR00038">
    <property type="entry name" value="HTHLUXR"/>
</dbReference>
<dbReference type="SUPFAM" id="SSF52172">
    <property type="entry name" value="CheY-like"/>
    <property type="match status" value="1"/>
</dbReference>
<dbReference type="InterPro" id="IPR016032">
    <property type="entry name" value="Sig_transdc_resp-reg_C-effctor"/>
</dbReference>
<name>A0ABW4MEE3_9SPHN</name>
<reference evidence="7" key="1">
    <citation type="journal article" date="2019" name="Int. J. Syst. Evol. Microbiol.">
        <title>The Global Catalogue of Microorganisms (GCM) 10K type strain sequencing project: providing services to taxonomists for standard genome sequencing and annotation.</title>
        <authorList>
            <consortium name="The Broad Institute Genomics Platform"/>
            <consortium name="The Broad Institute Genome Sequencing Center for Infectious Disease"/>
            <person name="Wu L."/>
            <person name="Ma J."/>
        </authorList>
    </citation>
    <scope>NUCLEOTIDE SEQUENCE [LARGE SCALE GENOMIC DNA]</scope>
    <source>
        <strain evidence="7">CGMCC 1.12449</strain>
    </source>
</reference>
<dbReference type="InterPro" id="IPR058245">
    <property type="entry name" value="NreC/VraR/RcsB-like_REC"/>
</dbReference>
<dbReference type="InterPro" id="IPR001789">
    <property type="entry name" value="Sig_transdc_resp-reg_receiver"/>
</dbReference>
<gene>
    <name evidence="6" type="ORF">ACFSAG_10575</name>
</gene>
<accession>A0ABW4MEE3</accession>
<dbReference type="SUPFAM" id="SSF46894">
    <property type="entry name" value="C-terminal effector domain of the bipartite response regulators"/>
    <property type="match status" value="1"/>
</dbReference>
<dbReference type="CDD" id="cd06170">
    <property type="entry name" value="LuxR_C_like"/>
    <property type="match status" value="1"/>
</dbReference>
<organism evidence="6 7">
    <name type="scientific">Sphingorhabdus buctiana</name>
    <dbReference type="NCBI Taxonomy" id="1508805"/>
    <lineage>
        <taxon>Bacteria</taxon>
        <taxon>Pseudomonadati</taxon>
        <taxon>Pseudomonadota</taxon>
        <taxon>Alphaproteobacteria</taxon>
        <taxon>Sphingomonadales</taxon>
        <taxon>Sphingomonadaceae</taxon>
        <taxon>Sphingorhabdus</taxon>
    </lineage>
</organism>
<feature type="modified residue" description="4-aspartylphosphate" evidence="3">
    <location>
        <position position="53"/>
    </location>
</feature>
<dbReference type="SMART" id="SM00421">
    <property type="entry name" value="HTH_LUXR"/>
    <property type="match status" value="1"/>
</dbReference>
<dbReference type="InterPro" id="IPR011006">
    <property type="entry name" value="CheY-like_superfamily"/>
</dbReference>
<feature type="domain" description="Response regulatory" evidence="5">
    <location>
        <begin position="3"/>
        <end position="118"/>
    </location>
</feature>
<dbReference type="InterPro" id="IPR000792">
    <property type="entry name" value="Tscrpt_reg_LuxR_C"/>
</dbReference>
<dbReference type="PROSITE" id="PS50043">
    <property type="entry name" value="HTH_LUXR_2"/>
    <property type="match status" value="1"/>
</dbReference>
<dbReference type="CDD" id="cd17535">
    <property type="entry name" value="REC_NarL-like"/>
    <property type="match status" value="1"/>
</dbReference>
<feature type="domain" description="HTH luxR-type" evidence="4">
    <location>
        <begin position="143"/>
        <end position="208"/>
    </location>
</feature>
<sequence length="221" mass="24410">MHNVLIVDDHPFFLHGFSQYVQGSGNFAITTALSVEEAIQKIDDNRPDLAMLDVTMNGGGGLRILRHIRRFYPTVPSMFLTVHVDPEQTIEAMRLGISGIALKDADPEIIIGAMETVLSGGKWFDTNVTEPALRFSIDKPSRTLRSNDLLTKREAEIVELVCQGLRNRDIASRCDLAEGTVKIHLNSIFRKLGVTSRSELIVQQGGMKAAQTQAVVADTEH</sequence>
<dbReference type="EMBL" id="JBHUEL010000010">
    <property type="protein sequence ID" value="MFD1767285.1"/>
    <property type="molecule type" value="Genomic_DNA"/>
</dbReference>
<dbReference type="Pfam" id="PF00196">
    <property type="entry name" value="GerE"/>
    <property type="match status" value="1"/>
</dbReference>
<evidence type="ECO:0000259" key="5">
    <source>
        <dbReference type="PROSITE" id="PS50110"/>
    </source>
</evidence>
<comment type="caution">
    <text evidence="6">The sequence shown here is derived from an EMBL/GenBank/DDBJ whole genome shotgun (WGS) entry which is preliminary data.</text>
</comment>
<evidence type="ECO:0000256" key="2">
    <source>
        <dbReference type="ARBA" id="ARBA00023125"/>
    </source>
</evidence>
<dbReference type="InterPro" id="IPR039420">
    <property type="entry name" value="WalR-like"/>
</dbReference>
<keyword evidence="1 3" id="KW-0597">Phosphoprotein</keyword>
<dbReference type="PANTHER" id="PTHR43214">
    <property type="entry name" value="TWO-COMPONENT RESPONSE REGULATOR"/>
    <property type="match status" value="1"/>
</dbReference>
<evidence type="ECO:0000256" key="1">
    <source>
        <dbReference type="ARBA" id="ARBA00022553"/>
    </source>
</evidence>
<keyword evidence="7" id="KW-1185">Reference proteome</keyword>